<dbReference type="EMBL" id="CAKOGP040002180">
    <property type="protein sequence ID" value="CAJ1964247.1"/>
    <property type="molecule type" value="Genomic_DNA"/>
</dbReference>
<accession>A0AAD2G900</accession>
<comment type="caution">
    <text evidence="2">The sequence shown here is derived from an EMBL/GenBank/DDBJ whole genome shotgun (WGS) entry which is preliminary data.</text>
</comment>
<dbReference type="Gene3D" id="3.40.33.10">
    <property type="entry name" value="CAP"/>
    <property type="match status" value="1"/>
</dbReference>
<name>A0AAD2G900_9STRA</name>
<dbReference type="InterPro" id="IPR035940">
    <property type="entry name" value="CAP_sf"/>
</dbReference>
<reference evidence="2" key="1">
    <citation type="submission" date="2023-08" db="EMBL/GenBank/DDBJ databases">
        <authorList>
            <person name="Audoor S."/>
            <person name="Bilcke G."/>
        </authorList>
    </citation>
    <scope>NUCLEOTIDE SEQUENCE</scope>
</reference>
<organism evidence="2 3">
    <name type="scientific">Cylindrotheca closterium</name>
    <dbReference type="NCBI Taxonomy" id="2856"/>
    <lineage>
        <taxon>Eukaryota</taxon>
        <taxon>Sar</taxon>
        <taxon>Stramenopiles</taxon>
        <taxon>Ochrophyta</taxon>
        <taxon>Bacillariophyta</taxon>
        <taxon>Bacillariophyceae</taxon>
        <taxon>Bacillariophycidae</taxon>
        <taxon>Bacillariales</taxon>
        <taxon>Bacillariaceae</taxon>
        <taxon>Cylindrotheca</taxon>
    </lineage>
</organism>
<gene>
    <name evidence="2" type="ORF">CYCCA115_LOCUS20539</name>
</gene>
<proteinExistence type="predicted"/>
<protein>
    <submittedName>
        <fullName evidence="2">Uncharacterized protein</fullName>
    </submittedName>
</protein>
<keyword evidence="3" id="KW-1185">Reference proteome</keyword>
<dbReference type="Proteomes" id="UP001295423">
    <property type="component" value="Unassembled WGS sequence"/>
</dbReference>
<sequence length="200" mass="23166">MNRDDDNAEMDLSVPRRQSGQRDSMILSRQRSSRRLSAFEDEATITKASNETNKEFTVQNQYSRHDLPELKSTTCETPSSSPCKHDTWYFSSNHVLVNQERVERGISPLHRSRDLDQKARDLAKNSADKTKLKKIPRGLKGNVFRGETIREIHYDMMVNEGREQKKILSNKYNSFGMGTHKGEDGLLYLVQLFEKTRIDQ</sequence>
<evidence type="ECO:0000313" key="3">
    <source>
        <dbReference type="Proteomes" id="UP001295423"/>
    </source>
</evidence>
<evidence type="ECO:0000313" key="2">
    <source>
        <dbReference type="EMBL" id="CAJ1964247.1"/>
    </source>
</evidence>
<dbReference type="AlphaFoldDB" id="A0AAD2G900"/>
<evidence type="ECO:0000256" key="1">
    <source>
        <dbReference type="SAM" id="MobiDB-lite"/>
    </source>
</evidence>
<feature type="region of interest" description="Disordered" evidence="1">
    <location>
        <begin position="1"/>
        <end position="36"/>
    </location>
</feature>